<evidence type="ECO:0000313" key="2">
    <source>
        <dbReference type="EMBL" id="GAF08530.1"/>
    </source>
</evidence>
<dbReference type="RefSeq" id="WP_036649048.1">
    <property type="nucleotide sequence ID" value="NZ_BAVZ01000007.1"/>
</dbReference>
<dbReference type="AlphaFoldDB" id="W7YC82"/>
<keyword evidence="1" id="KW-1133">Transmembrane helix</keyword>
<gene>
    <name evidence="2" type="ORF">JCM16418_2612</name>
</gene>
<evidence type="ECO:0000256" key="1">
    <source>
        <dbReference type="SAM" id="Phobius"/>
    </source>
</evidence>
<feature type="transmembrane region" description="Helical" evidence="1">
    <location>
        <begin position="63"/>
        <end position="82"/>
    </location>
</feature>
<organism evidence="2 3">
    <name type="scientific">Paenibacillus pini JCM 16418</name>
    <dbReference type="NCBI Taxonomy" id="1236976"/>
    <lineage>
        <taxon>Bacteria</taxon>
        <taxon>Bacillati</taxon>
        <taxon>Bacillota</taxon>
        <taxon>Bacilli</taxon>
        <taxon>Bacillales</taxon>
        <taxon>Paenibacillaceae</taxon>
        <taxon>Paenibacillus</taxon>
    </lineage>
</organism>
<keyword evidence="3" id="KW-1185">Reference proteome</keyword>
<proteinExistence type="predicted"/>
<evidence type="ECO:0000313" key="3">
    <source>
        <dbReference type="Proteomes" id="UP000019364"/>
    </source>
</evidence>
<reference evidence="2 3" key="1">
    <citation type="journal article" date="2014" name="Genome Announc.">
        <title>Draft Genome Sequence of Paenibacillus pini JCM 16418T, Isolated from the Rhizosphere of Pine Tree.</title>
        <authorList>
            <person name="Yuki M."/>
            <person name="Oshima K."/>
            <person name="Suda W."/>
            <person name="Oshida Y."/>
            <person name="Kitamura K."/>
            <person name="Iida Y."/>
            <person name="Hattori M."/>
            <person name="Ohkuma M."/>
        </authorList>
    </citation>
    <scope>NUCLEOTIDE SEQUENCE [LARGE SCALE GENOMIC DNA]</scope>
    <source>
        <strain evidence="2 3">JCM 16418</strain>
    </source>
</reference>
<protein>
    <submittedName>
        <fullName evidence="2">Uncharacterized protein</fullName>
    </submittedName>
</protein>
<name>W7YC82_9BACL</name>
<dbReference type="EMBL" id="BAVZ01000007">
    <property type="protein sequence ID" value="GAF08530.1"/>
    <property type="molecule type" value="Genomic_DNA"/>
</dbReference>
<accession>W7YC82</accession>
<keyword evidence="1" id="KW-0812">Transmembrane</keyword>
<keyword evidence="1" id="KW-0472">Membrane</keyword>
<sequence length="83" mass="9578">MELNTKDTRLQDAQQLQATALTRIEDTPIMEETLEAAEHIVEASLPDKTGGYSRPHPIRLLDFFYMYIIPVLLLILMLIGFFR</sequence>
<comment type="caution">
    <text evidence="2">The sequence shown here is derived from an EMBL/GenBank/DDBJ whole genome shotgun (WGS) entry which is preliminary data.</text>
</comment>
<dbReference type="Proteomes" id="UP000019364">
    <property type="component" value="Unassembled WGS sequence"/>
</dbReference>